<protein>
    <submittedName>
        <fullName evidence="1">Uncharacterized protein</fullName>
    </submittedName>
</protein>
<sequence>MTAIVFGATGAVGKHLLSSLMESNKFTSIHSFVRSLPNSTSETLSKLEHHLVDFEKLCSEDEAEVGKLRKIKADAVFITLGTTRGNAGSAEKFERIDRDYVLASAKAALNPDHPSKVIYCSAQMADSSSRFLYPKSKGLTEEGLAKLYKEAIIFRPGFLAQADRPQKRILEEIYGRITSLASHFTPSVEIQVSTLGRAMVKAGEVGSSGLKGYGIGSPPGAKFQKQAEGDVTIVSNAEAKVLAEKS</sequence>
<gene>
    <name evidence="1" type="ORF">IE53DRAFT_387281</name>
</gene>
<name>A0ACD0NXB8_9BASI</name>
<accession>A0ACD0NXB8</accession>
<dbReference type="Proteomes" id="UP000245626">
    <property type="component" value="Unassembled WGS sequence"/>
</dbReference>
<organism evidence="1 2">
    <name type="scientific">Violaceomyces palustris</name>
    <dbReference type="NCBI Taxonomy" id="1673888"/>
    <lineage>
        <taxon>Eukaryota</taxon>
        <taxon>Fungi</taxon>
        <taxon>Dikarya</taxon>
        <taxon>Basidiomycota</taxon>
        <taxon>Ustilaginomycotina</taxon>
        <taxon>Ustilaginomycetes</taxon>
        <taxon>Violaceomycetales</taxon>
        <taxon>Violaceomycetaceae</taxon>
        <taxon>Violaceomyces</taxon>
    </lineage>
</organism>
<evidence type="ECO:0000313" key="1">
    <source>
        <dbReference type="EMBL" id="PWN50406.1"/>
    </source>
</evidence>
<evidence type="ECO:0000313" key="2">
    <source>
        <dbReference type="Proteomes" id="UP000245626"/>
    </source>
</evidence>
<keyword evidence="2" id="KW-1185">Reference proteome</keyword>
<dbReference type="EMBL" id="KZ819935">
    <property type="protein sequence ID" value="PWN50406.1"/>
    <property type="molecule type" value="Genomic_DNA"/>
</dbReference>
<proteinExistence type="predicted"/>
<reference evidence="1 2" key="1">
    <citation type="journal article" date="2018" name="Mol. Biol. Evol.">
        <title>Broad Genomic Sampling Reveals a Smut Pathogenic Ancestry of the Fungal Clade Ustilaginomycotina.</title>
        <authorList>
            <person name="Kijpornyongpan T."/>
            <person name="Mondo S.J."/>
            <person name="Barry K."/>
            <person name="Sandor L."/>
            <person name="Lee J."/>
            <person name="Lipzen A."/>
            <person name="Pangilinan J."/>
            <person name="LaButti K."/>
            <person name="Hainaut M."/>
            <person name="Henrissat B."/>
            <person name="Grigoriev I.V."/>
            <person name="Spatafora J.W."/>
            <person name="Aime M.C."/>
        </authorList>
    </citation>
    <scope>NUCLEOTIDE SEQUENCE [LARGE SCALE GENOMIC DNA]</scope>
    <source>
        <strain evidence="1 2">SA 807</strain>
    </source>
</reference>